<proteinExistence type="predicted"/>
<evidence type="ECO:0000313" key="3">
    <source>
        <dbReference type="EMBL" id="WTU40657.1"/>
    </source>
</evidence>
<feature type="signal peptide" evidence="2">
    <location>
        <begin position="1"/>
        <end position="32"/>
    </location>
</feature>
<dbReference type="InterPro" id="IPR028994">
    <property type="entry name" value="Integrin_alpha_N"/>
</dbReference>
<organism evidence="3">
    <name type="scientific">Streptomyces sp. NBC_00060</name>
    <dbReference type="NCBI Taxonomy" id="2975636"/>
    <lineage>
        <taxon>Bacteria</taxon>
        <taxon>Bacillati</taxon>
        <taxon>Actinomycetota</taxon>
        <taxon>Actinomycetes</taxon>
        <taxon>Kitasatosporales</taxon>
        <taxon>Streptomycetaceae</taxon>
        <taxon>Streptomyces</taxon>
    </lineage>
</organism>
<dbReference type="PANTHER" id="PTHR44103:SF1">
    <property type="entry name" value="PROPROTEIN CONVERTASE P"/>
    <property type="match status" value="1"/>
</dbReference>
<keyword evidence="1 2" id="KW-0732">Signal</keyword>
<dbReference type="InterPro" id="IPR013517">
    <property type="entry name" value="FG-GAP"/>
</dbReference>
<gene>
    <name evidence="3" type="ORF">OHV25_14185</name>
</gene>
<evidence type="ECO:0000256" key="2">
    <source>
        <dbReference type="SAM" id="SignalP"/>
    </source>
</evidence>
<dbReference type="Gene3D" id="2.115.10.10">
    <property type="entry name" value="Tachylectin 2"/>
    <property type="match status" value="1"/>
</dbReference>
<reference evidence="3" key="1">
    <citation type="submission" date="2022-10" db="EMBL/GenBank/DDBJ databases">
        <title>The complete genomes of actinobacterial strains from the NBC collection.</title>
        <authorList>
            <person name="Joergensen T.S."/>
            <person name="Alvarez Arevalo M."/>
            <person name="Sterndorff E.B."/>
            <person name="Faurdal D."/>
            <person name="Vuksanovic O."/>
            <person name="Mourched A.-S."/>
            <person name="Charusanti P."/>
            <person name="Shaw S."/>
            <person name="Blin K."/>
            <person name="Weber T."/>
        </authorList>
    </citation>
    <scope>NUCLEOTIDE SEQUENCE</scope>
    <source>
        <strain evidence="3">NBC_00060</strain>
    </source>
</reference>
<accession>A0AAU2GYA6</accession>
<dbReference type="Pfam" id="PF13517">
    <property type="entry name" value="FG-GAP_3"/>
    <property type="match status" value="2"/>
</dbReference>
<dbReference type="EMBL" id="CP108253">
    <property type="protein sequence ID" value="WTU40657.1"/>
    <property type="molecule type" value="Genomic_DNA"/>
</dbReference>
<protein>
    <submittedName>
        <fullName evidence="3">FG-GAP-like repeat-containing protein</fullName>
    </submittedName>
</protein>
<feature type="chain" id="PRO_5043569740" evidence="2">
    <location>
        <begin position="33"/>
        <end position="413"/>
    </location>
</feature>
<name>A0AAU2GYA6_9ACTN</name>
<evidence type="ECO:0000256" key="1">
    <source>
        <dbReference type="ARBA" id="ARBA00022729"/>
    </source>
</evidence>
<dbReference type="PANTHER" id="PTHR44103">
    <property type="entry name" value="PROPROTEIN CONVERTASE P"/>
    <property type="match status" value="1"/>
</dbReference>
<dbReference type="Gene3D" id="2.130.10.130">
    <property type="entry name" value="Integrin alpha, N-terminal"/>
    <property type="match status" value="1"/>
</dbReference>
<dbReference type="AlphaFoldDB" id="A0AAU2GYA6"/>
<dbReference type="SUPFAM" id="SSF69318">
    <property type="entry name" value="Integrin alpha N-terminal domain"/>
    <property type="match status" value="1"/>
</dbReference>
<dbReference type="Pfam" id="PF03995">
    <property type="entry name" value="Inhibitor_I36"/>
    <property type="match status" value="1"/>
</dbReference>
<sequence length="413" mass="44023">MRSISSRLVRGGLAAAVTAGLIATVTTAPAQAASGYERCAWGKLCVFSEPLGKGDMLVVSGSMLRLGSWDNRISSFANYSGTPVCFNSEPDLDGNPERAQATHYYSGQVSFDESYRPELDNAVSSLDLDPEADYFCGTEGRFPTYAWDIEPKQRPAGQPAEAAFGDADGDGFGDLYSRDKFGQLWTDHLYGSKSRTRVVGGGWNAMTQLTRHGDYNGDSKEDLFARDRSGVLWFYPGRGDGTLGDRVKVGGGWNSMRDLTAAGDLTGDGRADLLAADSTGTLWTYPGDGHGTFGDRRKVGGGWKAMNELVGAGDMNSDKRADLVARDTAGKLWFYPGTGRGTFGDRKLIGTGGWNGLTELVGIGDVTGDGHPDLLAHAPGQKALRVYPGTGAADGGLRAPRQYAQARATHLVF</sequence>